<protein>
    <recommendedName>
        <fullName evidence="3">dolichol kinase</fullName>
        <ecNumber evidence="3">2.7.1.108</ecNumber>
    </recommendedName>
</protein>
<evidence type="ECO:0000256" key="2">
    <source>
        <dbReference type="ARBA" id="ARBA00010794"/>
    </source>
</evidence>
<feature type="transmembrane region" description="Helical" evidence="10">
    <location>
        <begin position="251"/>
        <end position="271"/>
    </location>
</feature>
<dbReference type="EC" id="2.7.1.108" evidence="3"/>
<comment type="caution">
    <text evidence="11">The sequence shown here is derived from an EMBL/GenBank/DDBJ whole genome shotgun (WGS) entry which is preliminary data.</text>
</comment>
<feature type="transmembrane region" description="Helical" evidence="10">
    <location>
        <begin position="90"/>
        <end position="109"/>
    </location>
</feature>
<feature type="transmembrane region" description="Helical" evidence="10">
    <location>
        <begin position="442"/>
        <end position="461"/>
    </location>
</feature>
<evidence type="ECO:0000256" key="5">
    <source>
        <dbReference type="ARBA" id="ARBA00022692"/>
    </source>
</evidence>
<evidence type="ECO:0000256" key="8">
    <source>
        <dbReference type="ARBA" id="ARBA00022989"/>
    </source>
</evidence>
<feature type="transmembrane region" description="Helical" evidence="10">
    <location>
        <begin position="283"/>
        <end position="298"/>
    </location>
</feature>
<keyword evidence="4" id="KW-0808">Transferase</keyword>
<feature type="transmembrane region" description="Helical" evidence="10">
    <location>
        <begin position="344"/>
        <end position="363"/>
    </location>
</feature>
<dbReference type="GO" id="GO:0005789">
    <property type="term" value="C:endoplasmic reticulum membrane"/>
    <property type="evidence" value="ECO:0007669"/>
    <property type="project" value="UniProtKB-SubCell"/>
</dbReference>
<feature type="transmembrane region" description="Helical" evidence="10">
    <location>
        <begin position="411"/>
        <end position="436"/>
    </location>
</feature>
<evidence type="ECO:0000256" key="1">
    <source>
        <dbReference type="ARBA" id="ARBA00004477"/>
    </source>
</evidence>
<dbReference type="InterPro" id="IPR032974">
    <property type="entry name" value="Polypren_kinase"/>
</dbReference>
<evidence type="ECO:0000256" key="4">
    <source>
        <dbReference type="ARBA" id="ARBA00022679"/>
    </source>
</evidence>
<reference evidence="11 12" key="1">
    <citation type="journal article" date="2018" name="Genome Res.">
        <title>The genomic architecture and molecular evolution of ant odorant receptors.</title>
        <authorList>
            <person name="McKenzie S.K."/>
            <person name="Kronauer D.J.C."/>
        </authorList>
    </citation>
    <scope>NUCLEOTIDE SEQUENCE [LARGE SCALE GENOMIC DNA]</scope>
    <source>
        <strain evidence="11">Clonal line C1</strain>
    </source>
</reference>
<comment type="similarity">
    <text evidence="2">Belongs to the polyprenol kinase family.</text>
</comment>
<comment type="subcellular location">
    <subcellularLocation>
        <location evidence="1">Endoplasmic reticulum membrane</location>
        <topology evidence="1">Multi-pass membrane protein</topology>
    </subcellularLocation>
</comment>
<keyword evidence="8 10" id="KW-1133">Transmembrane helix</keyword>
<feature type="transmembrane region" description="Helical" evidence="10">
    <location>
        <begin position="369"/>
        <end position="391"/>
    </location>
</feature>
<evidence type="ECO:0000256" key="7">
    <source>
        <dbReference type="ARBA" id="ARBA00022824"/>
    </source>
</evidence>
<keyword evidence="7" id="KW-0256">Endoplasmic reticulum</keyword>
<dbReference type="Proteomes" id="UP000279307">
    <property type="component" value="Chromosome 12"/>
</dbReference>
<dbReference type="AlphaFoldDB" id="A0A3L8D633"/>
<keyword evidence="6" id="KW-0418">Kinase</keyword>
<proteinExistence type="inferred from homology"/>
<feature type="transmembrane region" description="Helical" evidence="10">
    <location>
        <begin position="30"/>
        <end position="49"/>
    </location>
</feature>
<evidence type="ECO:0000256" key="9">
    <source>
        <dbReference type="ARBA" id="ARBA00023136"/>
    </source>
</evidence>
<dbReference type="GO" id="GO:0004168">
    <property type="term" value="F:dolichol kinase activity"/>
    <property type="evidence" value="ECO:0007669"/>
    <property type="project" value="UniProtKB-EC"/>
</dbReference>
<feature type="transmembrane region" description="Helical" evidence="10">
    <location>
        <begin position="55"/>
        <end position="78"/>
    </location>
</feature>
<accession>A0A3L8D633</accession>
<dbReference type="PANTHER" id="PTHR13205">
    <property type="entry name" value="TRANSMEMBRANE PROTEIN 15-RELATED"/>
    <property type="match status" value="1"/>
</dbReference>
<name>A0A3L8D633_OOCBI</name>
<dbReference type="PANTHER" id="PTHR13205:SF15">
    <property type="entry name" value="DOLICHOL KINASE"/>
    <property type="match status" value="1"/>
</dbReference>
<dbReference type="GO" id="GO:0043048">
    <property type="term" value="P:dolichyl monophosphate biosynthetic process"/>
    <property type="evidence" value="ECO:0007669"/>
    <property type="project" value="TreeGrafter"/>
</dbReference>
<sequence length="502" mass="55852">METLIARYKHFEEKILQNVKRNGIQHRPNASSGLWLGTLVGLSAVITILREENSYSEICLLVGITGFGLVLSTCCLYTRLSMQGVAAKDFHVVYFLPAIVTSMLFLLAANRGLLTSVTWGVTVGSLGTWGVLQLMSAFPYCFTMGEATAVMHSCILFLMSAVTNLPLRYHLPPIHDNDISTVLLQVGILYVMSVCLLCGYFPILHNTKYFYSMTVSLLCFITVPLLCIILDQNPVMWIITFMFNDRKRAAIVAYWAVCLLLSIFTIMCQILSKSQATSSCRKSFHILAIFVYIPGMIYDPSLLYLASGVMLALFIALETIRLLKIPPLGEILHEGFTLFVDEKDSLLSLTAIYLLCGLSFSLWMPTSNLTLLVLFSGVLTIGIGDTAANFVGCRWGSHKWVGTEKTIEGTVACVFCQVCVILGLTFCGIFRFLYLFNKRSSLFTKALALICVFTRIFPGFVDSHWLLLRSILAAVSVSLIEARTNQVDNLALPLFMYVCLMI</sequence>
<gene>
    <name evidence="11" type="ORF">DMN91_011459</name>
</gene>
<keyword evidence="9 10" id="KW-0472">Membrane</keyword>
<feature type="transmembrane region" description="Helical" evidence="10">
    <location>
        <begin position="210"/>
        <end position="231"/>
    </location>
</feature>
<evidence type="ECO:0000256" key="10">
    <source>
        <dbReference type="SAM" id="Phobius"/>
    </source>
</evidence>
<dbReference type="OrthoDB" id="377083at2759"/>
<keyword evidence="5 10" id="KW-0812">Transmembrane</keyword>
<organism evidence="11 12">
    <name type="scientific">Ooceraea biroi</name>
    <name type="common">Clonal raider ant</name>
    <name type="synonym">Cerapachys biroi</name>
    <dbReference type="NCBI Taxonomy" id="2015173"/>
    <lineage>
        <taxon>Eukaryota</taxon>
        <taxon>Metazoa</taxon>
        <taxon>Ecdysozoa</taxon>
        <taxon>Arthropoda</taxon>
        <taxon>Hexapoda</taxon>
        <taxon>Insecta</taxon>
        <taxon>Pterygota</taxon>
        <taxon>Neoptera</taxon>
        <taxon>Endopterygota</taxon>
        <taxon>Hymenoptera</taxon>
        <taxon>Apocrita</taxon>
        <taxon>Aculeata</taxon>
        <taxon>Formicoidea</taxon>
        <taxon>Formicidae</taxon>
        <taxon>Dorylinae</taxon>
        <taxon>Ooceraea</taxon>
    </lineage>
</organism>
<evidence type="ECO:0000313" key="12">
    <source>
        <dbReference type="Proteomes" id="UP000279307"/>
    </source>
</evidence>
<feature type="transmembrane region" description="Helical" evidence="10">
    <location>
        <begin position="121"/>
        <end position="142"/>
    </location>
</feature>
<evidence type="ECO:0000256" key="6">
    <source>
        <dbReference type="ARBA" id="ARBA00022777"/>
    </source>
</evidence>
<dbReference type="EMBL" id="QOIP01000012">
    <property type="protein sequence ID" value="RLU15704.1"/>
    <property type="molecule type" value="Genomic_DNA"/>
</dbReference>
<feature type="transmembrane region" description="Helical" evidence="10">
    <location>
        <begin position="179"/>
        <end position="203"/>
    </location>
</feature>
<feature type="transmembrane region" description="Helical" evidence="10">
    <location>
        <begin position="149"/>
        <end position="167"/>
    </location>
</feature>
<evidence type="ECO:0000256" key="3">
    <source>
        <dbReference type="ARBA" id="ARBA00012132"/>
    </source>
</evidence>
<evidence type="ECO:0000313" key="11">
    <source>
        <dbReference type="EMBL" id="RLU15704.1"/>
    </source>
</evidence>